<organism evidence="2 3">
    <name type="scientific">Ciona intestinalis</name>
    <name type="common">Transparent sea squirt</name>
    <name type="synonym">Ascidia intestinalis</name>
    <dbReference type="NCBI Taxonomy" id="7719"/>
    <lineage>
        <taxon>Eukaryota</taxon>
        <taxon>Metazoa</taxon>
        <taxon>Chordata</taxon>
        <taxon>Tunicata</taxon>
        <taxon>Ascidiacea</taxon>
        <taxon>Phlebobranchia</taxon>
        <taxon>Cionidae</taxon>
        <taxon>Ciona</taxon>
    </lineage>
</organism>
<dbReference type="PANTHER" id="PTHR28004:SF2">
    <property type="entry name" value="D-SERINE DEHYDRATASE"/>
    <property type="match status" value="1"/>
</dbReference>
<reference evidence="3" key="1">
    <citation type="journal article" date="2002" name="Science">
        <title>The draft genome of Ciona intestinalis: insights into chordate and vertebrate origins.</title>
        <authorList>
            <person name="Dehal P."/>
            <person name="Satou Y."/>
            <person name="Campbell R.K."/>
            <person name="Chapman J."/>
            <person name="Degnan B."/>
            <person name="De Tomaso A."/>
            <person name="Davidson B."/>
            <person name="Di Gregorio A."/>
            <person name="Gelpke M."/>
            <person name="Goodstein D.M."/>
            <person name="Harafuji N."/>
            <person name="Hastings K.E."/>
            <person name="Ho I."/>
            <person name="Hotta K."/>
            <person name="Huang W."/>
            <person name="Kawashima T."/>
            <person name="Lemaire P."/>
            <person name="Martinez D."/>
            <person name="Meinertzhagen I.A."/>
            <person name="Necula S."/>
            <person name="Nonaka M."/>
            <person name="Putnam N."/>
            <person name="Rash S."/>
            <person name="Saiga H."/>
            <person name="Satake M."/>
            <person name="Terry A."/>
            <person name="Yamada L."/>
            <person name="Wang H.G."/>
            <person name="Awazu S."/>
            <person name="Azumi K."/>
            <person name="Boore J."/>
            <person name="Branno M."/>
            <person name="Chin-Bow S."/>
            <person name="DeSantis R."/>
            <person name="Doyle S."/>
            <person name="Francino P."/>
            <person name="Keys D.N."/>
            <person name="Haga S."/>
            <person name="Hayashi H."/>
            <person name="Hino K."/>
            <person name="Imai K.S."/>
            <person name="Inaba K."/>
            <person name="Kano S."/>
            <person name="Kobayashi K."/>
            <person name="Kobayashi M."/>
            <person name="Lee B.I."/>
            <person name="Makabe K.W."/>
            <person name="Manohar C."/>
            <person name="Matassi G."/>
            <person name="Medina M."/>
            <person name="Mochizuki Y."/>
            <person name="Mount S."/>
            <person name="Morishita T."/>
            <person name="Miura S."/>
            <person name="Nakayama A."/>
            <person name="Nishizaka S."/>
            <person name="Nomoto H."/>
            <person name="Ohta F."/>
            <person name="Oishi K."/>
            <person name="Rigoutsos I."/>
            <person name="Sano M."/>
            <person name="Sasaki A."/>
            <person name="Sasakura Y."/>
            <person name="Shoguchi E."/>
            <person name="Shin-i T."/>
            <person name="Spagnuolo A."/>
            <person name="Stainier D."/>
            <person name="Suzuki M.M."/>
            <person name="Tassy O."/>
            <person name="Takatori N."/>
            <person name="Tokuoka M."/>
            <person name="Yagi K."/>
            <person name="Yoshizaki F."/>
            <person name="Wada S."/>
            <person name="Zhang C."/>
            <person name="Hyatt P.D."/>
            <person name="Larimer F."/>
            <person name="Detter C."/>
            <person name="Doggett N."/>
            <person name="Glavina T."/>
            <person name="Hawkins T."/>
            <person name="Richardson P."/>
            <person name="Lucas S."/>
            <person name="Kohara Y."/>
            <person name="Levine M."/>
            <person name="Satoh N."/>
            <person name="Rokhsar D.S."/>
        </authorList>
    </citation>
    <scope>NUCLEOTIDE SEQUENCE [LARGE SCALE GENOMIC DNA]</scope>
</reference>
<dbReference type="Gene3D" id="2.40.37.20">
    <property type="entry name" value="D-serine dehydratase-like domain"/>
    <property type="match status" value="1"/>
</dbReference>
<dbReference type="AlphaFoldDB" id="H2XS60"/>
<evidence type="ECO:0000313" key="3">
    <source>
        <dbReference type="Proteomes" id="UP000008144"/>
    </source>
</evidence>
<sequence length="356" mass="39935">KLMQKMNDLRTPALVVYKHKVEANCERMLKLAKDHGVTLKPHFKTTKCLEVAIMQTGGTKCGMEVSTLVEADLLAENGFENVIYAYPISPHKTPKCAELSEKMKSFVVFVDNVAALKALEQWKLKDNKNWQVLVEEVVKCGNVTFSGLYSHCGHSYKCKNAEEIKEVGKMATNKMLTLVDELKKQGITCPSYGIGSTPSCSKPAPEMSKLTEWHPGNYVLYDLMQVKIGSCEIDDIASFVLTRVIGHYTKGEDVFLIIDCGWTAISLHGVKDSEETSGYGLIVDHPELKLAHMSQEHGIVKSKDSTKPLDLSRYPVDSFLRIYPYHSCATCAMHPVFYVADQNDNIIDHWRPVKGW</sequence>
<dbReference type="InterPro" id="IPR042208">
    <property type="entry name" value="D-ser_dehydrat-like_sf"/>
</dbReference>
<accession>H2XS60</accession>
<reference evidence="2" key="2">
    <citation type="journal article" date="2008" name="Genome Biol.">
        <title>Improved genome assembly and evidence-based global gene model set for the chordate Ciona intestinalis: new insight into intron and operon populations.</title>
        <authorList>
            <person name="Satou Y."/>
            <person name="Mineta K."/>
            <person name="Ogasawara M."/>
            <person name="Sasakura Y."/>
            <person name="Shoguchi E."/>
            <person name="Ueno K."/>
            <person name="Yamada L."/>
            <person name="Matsumoto J."/>
            <person name="Wasserscheid J."/>
            <person name="Dewar K."/>
            <person name="Wiley G.B."/>
            <person name="Macmil S.L."/>
            <person name="Roe B.A."/>
            <person name="Zeller R.W."/>
            <person name="Hastings K.E."/>
            <person name="Lemaire P."/>
            <person name="Lindquist E."/>
            <person name="Endo T."/>
            <person name="Hotta K."/>
            <person name="Inaba K."/>
        </authorList>
    </citation>
    <scope>NUCLEOTIDE SEQUENCE [LARGE SCALE GENOMIC DNA]</scope>
    <source>
        <strain evidence="2">wild type</strain>
    </source>
</reference>
<reference evidence="2" key="4">
    <citation type="submission" date="2025-09" db="UniProtKB">
        <authorList>
            <consortium name="Ensembl"/>
        </authorList>
    </citation>
    <scope>IDENTIFICATION</scope>
</reference>
<evidence type="ECO:0000313" key="2">
    <source>
        <dbReference type="Ensembl" id="ENSCINP00000032494.1"/>
    </source>
</evidence>
<dbReference type="SMART" id="SM01119">
    <property type="entry name" value="D-ser_dehydrat"/>
    <property type="match status" value="1"/>
</dbReference>
<dbReference type="FunFam" id="2.40.37.20:FF:000006">
    <property type="entry name" value="D-threo-3-hydroxyaspartate dehydratase"/>
    <property type="match status" value="1"/>
</dbReference>
<dbReference type="Proteomes" id="UP000008144">
    <property type="component" value="Chromosome 1"/>
</dbReference>
<reference evidence="2" key="3">
    <citation type="submission" date="2025-08" db="UniProtKB">
        <authorList>
            <consortium name="Ensembl"/>
        </authorList>
    </citation>
    <scope>IDENTIFICATION</scope>
</reference>
<proteinExistence type="predicted"/>
<dbReference type="InterPro" id="IPR051466">
    <property type="entry name" value="D-amino_acid_metab_enzyme"/>
</dbReference>
<dbReference type="InterPro" id="IPR026956">
    <property type="entry name" value="D-ser_dehydrat-like_dom"/>
</dbReference>
<dbReference type="PANTHER" id="PTHR28004">
    <property type="entry name" value="ZGC:162816-RELATED"/>
    <property type="match status" value="1"/>
</dbReference>
<evidence type="ECO:0000259" key="1">
    <source>
        <dbReference type="SMART" id="SM01119"/>
    </source>
</evidence>
<dbReference type="EMBL" id="EAAA01000324">
    <property type="status" value="NOT_ANNOTATED_CDS"/>
    <property type="molecule type" value="Genomic_DNA"/>
</dbReference>
<dbReference type="InterPro" id="IPR029066">
    <property type="entry name" value="PLP-binding_barrel"/>
</dbReference>
<dbReference type="Pfam" id="PF14031">
    <property type="entry name" value="D-ser_dehydrat"/>
    <property type="match status" value="1"/>
</dbReference>
<protein>
    <recommendedName>
        <fullName evidence="1">D-serine dehydratase-like domain-containing protein</fullName>
    </recommendedName>
</protein>
<feature type="domain" description="D-serine dehydratase-like" evidence="1">
    <location>
        <begin position="237"/>
        <end position="341"/>
    </location>
</feature>
<dbReference type="GeneTree" id="ENSGT00390000018786"/>
<dbReference type="Ensembl" id="ENSCINT00000030422.1">
    <property type="protein sequence ID" value="ENSCINP00000032494.1"/>
    <property type="gene ID" value="ENSCING00000004776.3"/>
</dbReference>
<dbReference type="Gene3D" id="3.20.20.10">
    <property type="entry name" value="Alanine racemase"/>
    <property type="match status" value="1"/>
</dbReference>
<dbReference type="SUPFAM" id="SSF51419">
    <property type="entry name" value="PLP-binding barrel"/>
    <property type="match status" value="1"/>
</dbReference>
<keyword evidence="3" id="KW-1185">Reference proteome</keyword>
<name>H2XS60_CIOIN</name>